<evidence type="ECO:0000313" key="4">
    <source>
        <dbReference type="Proteomes" id="UP001209916"/>
    </source>
</evidence>
<protein>
    <submittedName>
        <fullName evidence="3">Aldehyde dehydrogenase family protein</fullName>
    </submittedName>
</protein>
<reference evidence="3 4" key="1">
    <citation type="submission" date="2022-11" db="EMBL/GenBank/DDBJ databases">
        <title>Biodiversity and phylogenetic relationships of bacteria.</title>
        <authorList>
            <person name="Machado R.A.R."/>
            <person name="Bhat A."/>
            <person name="Loulou A."/>
            <person name="Kallel S."/>
        </authorList>
    </citation>
    <scope>NUCLEOTIDE SEQUENCE [LARGE SCALE GENOMIC DNA]</scope>
    <source>
        <strain evidence="3 4">DSM 13975</strain>
    </source>
</reference>
<dbReference type="Gene3D" id="3.40.605.10">
    <property type="entry name" value="Aldehyde Dehydrogenase, Chain A, domain 1"/>
    <property type="match status" value="1"/>
</dbReference>
<name>A0ABT3VTX3_9BURK</name>
<dbReference type="Pfam" id="PF00171">
    <property type="entry name" value="Aldedh"/>
    <property type="match status" value="1"/>
</dbReference>
<sequence length="497" mass="53482">MEIKIMTKTENNSNPREAFNWINGDWHSEGTRKTSINPANYQVIGHYPDNGLEAAKAAVIAAKHAFRETLWAHDHELRARVLQQLACAFERNRDKLLEILSLENGKIKAEAGFELDMIPSKLRYSAATALVEGGRALTPKPGSISMILRQPIGVAAVIAPWNSPVVLTIRSLAPALAAGCTAVIKLPAQVAQTASIMAKVISEAKDLPRGVINLFFESGPEGSAYLVDTPDVPVVSFTGSTRTGRAISSSGAKRLKRFGMELGGKTPMIVFNDADVAAALPVLEKALTIFSGQFCMTGSRLLVQDGVYEAVRDGLAERLRKVKVGPAADPSSDMGPLIDRANVERIEQAVRQAIAAGAKAIERGGAVTTGPLASGAFFRPVLLEVSDNRLAIIQEETFGPVLTIQRFSNEAEAIQLANDNEYGLAASIWTRDLDRSLRVAQAIDAGSVWINDWAKVYDSTEEGGFKQSGLGRLNGLAALEDFQAYKHIALKPGISQN</sequence>
<dbReference type="InterPro" id="IPR015590">
    <property type="entry name" value="Aldehyde_DH_dom"/>
</dbReference>
<organism evidence="3 4">
    <name type="scientific">Alcaligenes parafaecalis</name>
    <dbReference type="NCBI Taxonomy" id="171260"/>
    <lineage>
        <taxon>Bacteria</taxon>
        <taxon>Pseudomonadati</taxon>
        <taxon>Pseudomonadota</taxon>
        <taxon>Betaproteobacteria</taxon>
        <taxon>Burkholderiales</taxon>
        <taxon>Alcaligenaceae</taxon>
        <taxon>Alcaligenes</taxon>
    </lineage>
</organism>
<dbReference type="InterPro" id="IPR016162">
    <property type="entry name" value="Ald_DH_N"/>
</dbReference>
<gene>
    <name evidence="3" type="ORF">OSH09_17015</name>
</gene>
<dbReference type="PANTHER" id="PTHR11699">
    <property type="entry name" value="ALDEHYDE DEHYDROGENASE-RELATED"/>
    <property type="match status" value="1"/>
</dbReference>
<dbReference type="RefSeq" id="WP_266121646.1">
    <property type="nucleotide sequence ID" value="NZ_JAPKNA010000006.1"/>
</dbReference>
<dbReference type="SUPFAM" id="SSF53720">
    <property type="entry name" value="ALDH-like"/>
    <property type="match status" value="1"/>
</dbReference>
<evidence type="ECO:0000259" key="2">
    <source>
        <dbReference type="Pfam" id="PF00171"/>
    </source>
</evidence>
<proteinExistence type="predicted"/>
<dbReference type="InterPro" id="IPR016163">
    <property type="entry name" value="Ald_DH_C"/>
</dbReference>
<comment type="caution">
    <text evidence="3">The sequence shown here is derived from an EMBL/GenBank/DDBJ whole genome shotgun (WGS) entry which is preliminary data.</text>
</comment>
<keyword evidence="4" id="KW-1185">Reference proteome</keyword>
<feature type="domain" description="Aldehyde dehydrogenase" evidence="2">
    <location>
        <begin position="30"/>
        <end position="488"/>
    </location>
</feature>
<dbReference type="Gene3D" id="3.40.309.10">
    <property type="entry name" value="Aldehyde Dehydrogenase, Chain A, domain 2"/>
    <property type="match status" value="1"/>
</dbReference>
<dbReference type="EMBL" id="JAPKNA010000006">
    <property type="protein sequence ID" value="MCX5465884.1"/>
    <property type="molecule type" value="Genomic_DNA"/>
</dbReference>
<keyword evidence="1" id="KW-0560">Oxidoreductase</keyword>
<dbReference type="InterPro" id="IPR016161">
    <property type="entry name" value="Ald_DH/histidinol_DH"/>
</dbReference>
<accession>A0ABT3VTX3</accession>
<evidence type="ECO:0000256" key="1">
    <source>
        <dbReference type="ARBA" id="ARBA00023002"/>
    </source>
</evidence>
<dbReference type="Proteomes" id="UP001209916">
    <property type="component" value="Unassembled WGS sequence"/>
</dbReference>
<evidence type="ECO:0000313" key="3">
    <source>
        <dbReference type="EMBL" id="MCX5465884.1"/>
    </source>
</evidence>